<dbReference type="InterPro" id="IPR044926">
    <property type="entry name" value="RGS_subdomain_2"/>
</dbReference>
<dbReference type="InParanoid" id="D7FU02"/>
<dbReference type="eggNOG" id="ENOG502QVMV">
    <property type="taxonomic scope" value="Eukaryota"/>
</dbReference>
<accession>D7FU02</accession>
<protein>
    <submittedName>
        <fullName evidence="2">Signal transducer, putative</fullName>
    </submittedName>
</protein>
<dbReference type="InterPro" id="IPR036305">
    <property type="entry name" value="RGS_sf"/>
</dbReference>
<dbReference type="EMBL" id="FN649748">
    <property type="protein sequence ID" value="CBJ31529.1"/>
    <property type="molecule type" value="Genomic_DNA"/>
</dbReference>
<dbReference type="PROSITE" id="PS50132">
    <property type="entry name" value="RGS"/>
    <property type="match status" value="1"/>
</dbReference>
<dbReference type="PANTHER" id="PTHR10845:SF192">
    <property type="entry name" value="DOUBLE HIT, ISOFORM B"/>
    <property type="match status" value="1"/>
</dbReference>
<dbReference type="Proteomes" id="UP000002630">
    <property type="component" value="Linkage Group LG23"/>
</dbReference>
<dbReference type="AlphaFoldDB" id="D7FU02"/>
<evidence type="ECO:0000259" key="1">
    <source>
        <dbReference type="PROSITE" id="PS50132"/>
    </source>
</evidence>
<keyword evidence="3" id="KW-1185">Reference proteome</keyword>
<evidence type="ECO:0000313" key="2">
    <source>
        <dbReference type="EMBL" id="CBJ31529.1"/>
    </source>
</evidence>
<feature type="domain" description="RGS" evidence="1">
    <location>
        <begin position="30"/>
        <end position="145"/>
    </location>
</feature>
<dbReference type="Pfam" id="PF00615">
    <property type="entry name" value="RGS"/>
    <property type="match status" value="1"/>
</dbReference>
<dbReference type="Gene3D" id="1.10.167.10">
    <property type="entry name" value="Regulator of G-protein Signalling 4, domain 2"/>
    <property type="match status" value="1"/>
</dbReference>
<sequence>MKKWTGDDEYLWSFTKGFSEMPSPAQLKASLAEQLSVEQLRAEFRRYIETKVAQELVDFYLDSLDREEIKEYFTRQAVTMRIVAQYIREGAPDQVNISGECREEILSTDVTAYDIFDRARVEVLTVMETNFQREFVETEGFRRIVDAAELEQRENRLLRAGGFLPPDAPPSPCV</sequence>
<reference evidence="2 3" key="1">
    <citation type="journal article" date="2010" name="Nature">
        <title>The Ectocarpus genome and the independent evolution of multicellularity in brown algae.</title>
        <authorList>
            <person name="Cock J.M."/>
            <person name="Sterck L."/>
            <person name="Rouze P."/>
            <person name="Scornet D."/>
            <person name="Allen A.E."/>
            <person name="Amoutzias G."/>
            <person name="Anthouard V."/>
            <person name="Artiguenave F."/>
            <person name="Aury J.M."/>
            <person name="Badger J.H."/>
            <person name="Beszteri B."/>
            <person name="Billiau K."/>
            <person name="Bonnet E."/>
            <person name="Bothwell J.H."/>
            <person name="Bowler C."/>
            <person name="Boyen C."/>
            <person name="Brownlee C."/>
            <person name="Carrano C.J."/>
            <person name="Charrier B."/>
            <person name="Cho G.Y."/>
            <person name="Coelho S.M."/>
            <person name="Collen J."/>
            <person name="Corre E."/>
            <person name="Da Silva C."/>
            <person name="Delage L."/>
            <person name="Delaroque N."/>
            <person name="Dittami S.M."/>
            <person name="Doulbeau S."/>
            <person name="Elias M."/>
            <person name="Farnham G."/>
            <person name="Gachon C.M."/>
            <person name="Gschloessl B."/>
            <person name="Heesch S."/>
            <person name="Jabbari K."/>
            <person name="Jubin C."/>
            <person name="Kawai H."/>
            <person name="Kimura K."/>
            <person name="Kloareg B."/>
            <person name="Kupper F.C."/>
            <person name="Lang D."/>
            <person name="Le Bail A."/>
            <person name="Leblanc C."/>
            <person name="Lerouge P."/>
            <person name="Lohr M."/>
            <person name="Lopez P.J."/>
            <person name="Martens C."/>
            <person name="Maumus F."/>
            <person name="Michel G."/>
            <person name="Miranda-Saavedra D."/>
            <person name="Morales J."/>
            <person name="Moreau H."/>
            <person name="Motomura T."/>
            <person name="Nagasato C."/>
            <person name="Napoli C.A."/>
            <person name="Nelson D.R."/>
            <person name="Nyvall-Collen P."/>
            <person name="Peters A.F."/>
            <person name="Pommier C."/>
            <person name="Potin P."/>
            <person name="Poulain J."/>
            <person name="Quesneville H."/>
            <person name="Read B."/>
            <person name="Rensing S.A."/>
            <person name="Ritter A."/>
            <person name="Rousvoal S."/>
            <person name="Samanta M."/>
            <person name="Samson G."/>
            <person name="Schroeder D.C."/>
            <person name="Segurens B."/>
            <person name="Strittmatter M."/>
            <person name="Tonon T."/>
            <person name="Tregear J.W."/>
            <person name="Valentin K."/>
            <person name="von Dassow P."/>
            <person name="Yamagishi T."/>
            <person name="Van de Peer Y."/>
            <person name="Wincker P."/>
        </authorList>
    </citation>
    <scope>NUCLEOTIDE SEQUENCE [LARGE SCALE GENOMIC DNA]</scope>
    <source>
        <strain evidence="3">Ec32 / CCAP1310/4</strain>
    </source>
</reference>
<dbReference type="EMBL" id="FN648445">
    <property type="protein sequence ID" value="CBJ31529.1"/>
    <property type="molecule type" value="Genomic_DNA"/>
</dbReference>
<name>D7FU02_ECTSI</name>
<dbReference type="SUPFAM" id="SSF48097">
    <property type="entry name" value="Regulator of G-protein signaling, RGS"/>
    <property type="match status" value="1"/>
</dbReference>
<proteinExistence type="predicted"/>
<dbReference type="SMART" id="SM00315">
    <property type="entry name" value="RGS"/>
    <property type="match status" value="1"/>
</dbReference>
<organism evidence="2 3">
    <name type="scientific">Ectocarpus siliculosus</name>
    <name type="common">Brown alga</name>
    <name type="synonym">Conferva siliculosa</name>
    <dbReference type="NCBI Taxonomy" id="2880"/>
    <lineage>
        <taxon>Eukaryota</taxon>
        <taxon>Sar</taxon>
        <taxon>Stramenopiles</taxon>
        <taxon>Ochrophyta</taxon>
        <taxon>PX clade</taxon>
        <taxon>Phaeophyceae</taxon>
        <taxon>Ectocarpales</taxon>
        <taxon>Ectocarpaceae</taxon>
        <taxon>Ectocarpus</taxon>
    </lineage>
</organism>
<evidence type="ECO:0000313" key="3">
    <source>
        <dbReference type="Proteomes" id="UP000002630"/>
    </source>
</evidence>
<gene>
    <name evidence="2" type="ORF">Esi_0262_0021</name>
</gene>
<dbReference type="InterPro" id="IPR016137">
    <property type="entry name" value="RGS"/>
</dbReference>
<dbReference type="OrthoDB" id="196547at2759"/>
<dbReference type="PANTHER" id="PTHR10845">
    <property type="entry name" value="REGULATOR OF G PROTEIN SIGNALING"/>
    <property type="match status" value="1"/>
</dbReference>